<accession>A0AA39CMX3</accession>
<dbReference type="PANTHER" id="PTHR37848:SF1">
    <property type="entry name" value="SUN DOMAIN-CONTAINING PROTEIN"/>
    <property type="match status" value="1"/>
</dbReference>
<organism evidence="2 3">
    <name type="scientific">Knufia peltigerae</name>
    <dbReference type="NCBI Taxonomy" id="1002370"/>
    <lineage>
        <taxon>Eukaryota</taxon>
        <taxon>Fungi</taxon>
        <taxon>Dikarya</taxon>
        <taxon>Ascomycota</taxon>
        <taxon>Pezizomycotina</taxon>
        <taxon>Eurotiomycetes</taxon>
        <taxon>Chaetothyriomycetidae</taxon>
        <taxon>Chaetothyriales</taxon>
        <taxon>Trichomeriaceae</taxon>
        <taxon>Knufia</taxon>
    </lineage>
</organism>
<dbReference type="EMBL" id="JAPDRN010000200">
    <property type="protein sequence ID" value="KAJ9613683.1"/>
    <property type="molecule type" value="Genomic_DNA"/>
</dbReference>
<reference evidence="2" key="1">
    <citation type="submission" date="2022-10" db="EMBL/GenBank/DDBJ databases">
        <title>Culturing micro-colonial fungi from biological soil crusts in the Mojave desert and describing Neophaeococcomyces mojavensis, and introducing the new genera and species Taxawa tesnikishii.</title>
        <authorList>
            <person name="Kurbessoian T."/>
            <person name="Stajich J.E."/>
        </authorList>
    </citation>
    <scope>NUCLEOTIDE SEQUENCE</scope>
    <source>
        <strain evidence="2">TK_35</strain>
    </source>
</reference>
<keyword evidence="3" id="KW-1185">Reference proteome</keyword>
<sequence>MPKTSSSGEKARLRAGPASDPPPTSLTPTTNNHVGADHDGSNSQHLLHPQQQQQHPNDLPPSYDVINPPLPSIPTTTTTTISSSSLPILSQNPLDAISRLTSIDLPKYCGVSQAKLSASHDALTTTKPELSTTQYALMRFLNEQAPLPPKPLMLIQGSHTTSNGTTQVDFDITLNLTSLLDLDVPSTNGTAPSSSSSTTTTTAATTRLQVDPFESSSPTTSSSSTSHFKRSSRGNNQSMTPLEQWVKKFIDEKTENKSFSLRRQIVNFPTTILEGMVRTLLAATKYRGKVTVEFPVQFSEVVVQRQSGNWFTNILRLYPTKKYDVAQTVWDVSSSGISRDDVTATMASSSSSSSSTQQQQQQRQGRAALVAQEWWREWQYAIWNAVLKRRTGWVTVEDWIEAKMGVKMPQPNREWGVEATGW</sequence>
<feature type="region of interest" description="Disordered" evidence="1">
    <location>
        <begin position="1"/>
        <end position="86"/>
    </location>
</feature>
<dbReference type="Proteomes" id="UP001172681">
    <property type="component" value="Unassembled WGS sequence"/>
</dbReference>
<evidence type="ECO:0000313" key="3">
    <source>
        <dbReference type="Proteomes" id="UP001172681"/>
    </source>
</evidence>
<evidence type="ECO:0000313" key="2">
    <source>
        <dbReference type="EMBL" id="KAJ9613683.1"/>
    </source>
</evidence>
<comment type="caution">
    <text evidence="2">The sequence shown here is derived from an EMBL/GenBank/DDBJ whole genome shotgun (WGS) entry which is preliminary data.</text>
</comment>
<dbReference type="AlphaFoldDB" id="A0AA39CMX3"/>
<feature type="compositionally biased region" description="Low complexity" evidence="1">
    <location>
        <begin position="215"/>
        <end position="226"/>
    </location>
</feature>
<name>A0AA39CMX3_9EURO</name>
<feature type="compositionally biased region" description="Low complexity" evidence="1">
    <location>
        <begin position="44"/>
        <end position="56"/>
    </location>
</feature>
<protein>
    <submittedName>
        <fullName evidence="2">Uncharacterized protein</fullName>
    </submittedName>
</protein>
<feature type="compositionally biased region" description="Low complexity" evidence="1">
    <location>
        <begin position="73"/>
        <end position="86"/>
    </location>
</feature>
<gene>
    <name evidence="2" type="ORF">H2204_014758</name>
</gene>
<proteinExistence type="predicted"/>
<feature type="compositionally biased region" description="Low complexity" evidence="1">
    <location>
        <begin position="186"/>
        <end position="206"/>
    </location>
</feature>
<evidence type="ECO:0000256" key="1">
    <source>
        <dbReference type="SAM" id="MobiDB-lite"/>
    </source>
</evidence>
<dbReference type="PANTHER" id="PTHR37848">
    <property type="entry name" value="EXPRESSED PROTEIN"/>
    <property type="match status" value="1"/>
</dbReference>
<feature type="region of interest" description="Disordered" evidence="1">
    <location>
        <begin position="186"/>
        <end position="237"/>
    </location>
</feature>